<sequence>MDCCPTGSPAGSLACTIINYNNGSEAAMTVQVDHDDSMRELATESGVLRYHEIGDGPPLLLLHGSGPGVSGWQNYRGVVGELAEHFRCLILEFPGYGISDTGEGHPMRMAVESVGRFLDGMGLGAVDVIGNSMGGIVGATVAADEPHRIRRLVTIGGVGKALTSHSPSEGIKLLMQFTEDPTRERLIAWLHSMVYNPATVTEALIEERWKLAVEPETLEAARRMYTMKAFAAAAAAAKAAGVVPLWARFGDIQAPTLITWGRDDRVSPVDMALLPMRDIPNAELHVLPNCGHWTMIEARDEWLSAVLAFLTRD</sequence>
<keyword evidence="2" id="KW-0378">Hydrolase</keyword>
<keyword evidence="3" id="KW-1185">Reference proteome</keyword>
<dbReference type="EMBL" id="BAABKQ010000001">
    <property type="protein sequence ID" value="GAA4804342.1"/>
    <property type="molecule type" value="Genomic_DNA"/>
</dbReference>
<dbReference type="SUPFAM" id="SSF53474">
    <property type="entry name" value="alpha/beta-Hydrolases"/>
    <property type="match status" value="1"/>
</dbReference>
<evidence type="ECO:0000313" key="3">
    <source>
        <dbReference type="Proteomes" id="UP001500839"/>
    </source>
</evidence>
<dbReference type="PANTHER" id="PTHR46438:SF11">
    <property type="entry name" value="LIPASE-RELATED"/>
    <property type="match status" value="1"/>
</dbReference>
<dbReference type="InterPro" id="IPR000073">
    <property type="entry name" value="AB_hydrolase_1"/>
</dbReference>
<accession>A0ABP9C3L9</accession>
<feature type="domain" description="AB hydrolase-1" evidence="1">
    <location>
        <begin position="59"/>
        <end position="301"/>
    </location>
</feature>
<evidence type="ECO:0000259" key="1">
    <source>
        <dbReference type="Pfam" id="PF12697"/>
    </source>
</evidence>
<reference evidence="3" key="1">
    <citation type="journal article" date="2019" name="Int. J. Syst. Evol. Microbiol.">
        <title>The Global Catalogue of Microorganisms (GCM) 10K type strain sequencing project: providing services to taxonomists for standard genome sequencing and annotation.</title>
        <authorList>
            <consortium name="The Broad Institute Genomics Platform"/>
            <consortium name="The Broad Institute Genome Sequencing Center for Infectious Disease"/>
            <person name="Wu L."/>
            <person name="Ma J."/>
        </authorList>
    </citation>
    <scope>NUCLEOTIDE SEQUENCE [LARGE SCALE GENOMIC DNA]</scope>
    <source>
        <strain evidence="3">JCM 18542</strain>
    </source>
</reference>
<dbReference type="Pfam" id="PF12697">
    <property type="entry name" value="Abhydrolase_6"/>
    <property type="match status" value="1"/>
</dbReference>
<dbReference type="InterPro" id="IPR029058">
    <property type="entry name" value="AB_hydrolase_fold"/>
</dbReference>
<evidence type="ECO:0000313" key="2">
    <source>
        <dbReference type="EMBL" id="GAA4804342.1"/>
    </source>
</evidence>
<dbReference type="PRINTS" id="PR00111">
    <property type="entry name" value="ABHYDROLASE"/>
</dbReference>
<protein>
    <submittedName>
        <fullName evidence="2">Alpha/beta fold hydrolase</fullName>
    </submittedName>
</protein>
<dbReference type="Gene3D" id="3.40.50.1820">
    <property type="entry name" value="alpha/beta hydrolase"/>
    <property type="match status" value="1"/>
</dbReference>
<comment type="caution">
    <text evidence="2">The sequence shown here is derived from an EMBL/GenBank/DDBJ whole genome shotgun (WGS) entry which is preliminary data.</text>
</comment>
<dbReference type="PANTHER" id="PTHR46438">
    <property type="entry name" value="ALPHA/BETA-HYDROLASES SUPERFAMILY PROTEIN"/>
    <property type="match status" value="1"/>
</dbReference>
<organism evidence="2 3">
    <name type="scientific">Tomitella cavernea</name>
    <dbReference type="NCBI Taxonomy" id="1387982"/>
    <lineage>
        <taxon>Bacteria</taxon>
        <taxon>Bacillati</taxon>
        <taxon>Actinomycetota</taxon>
        <taxon>Actinomycetes</taxon>
        <taxon>Mycobacteriales</taxon>
        <taxon>Tomitella</taxon>
    </lineage>
</organism>
<name>A0ABP9C3L9_9ACTN</name>
<dbReference type="Proteomes" id="UP001500839">
    <property type="component" value="Unassembled WGS sequence"/>
</dbReference>
<dbReference type="GO" id="GO:0016787">
    <property type="term" value="F:hydrolase activity"/>
    <property type="evidence" value="ECO:0007669"/>
    <property type="project" value="UniProtKB-KW"/>
</dbReference>
<gene>
    <name evidence="2" type="ORF">GCM10023353_03550</name>
</gene>
<proteinExistence type="predicted"/>